<comment type="subunit">
    <text evidence="3">Homotetramer.</text>
</comment>
<evidence type="ECO:0000256" key="5">
    <source>
        <dbReference type="ARBA" id="ARBA00022801"/>
    </source>
</evidence>
<dbReference type="Pfam" id="PF08282">
    <property type="entry name" value="Hydrolase_3"/>
    <property type="match status" value="1"/>
</dbReference>
<dbReference type="PIRSF" id="PIRSF006118">
    <property type="entry name" value="KDO8-P_Ptase"/>
    <property type="match status" value="1"/>
</dbReference>
<dbReference type="SUPFAM" id="SSF56784">
    <property type="entry name" value="HAD-like"/>
    <property type="match status" value="1"/>
</dbReference>
<comment type="caution">
    <text evidence="8">The sequence shown here is derived from an EMBL/GenBank/DDBJ whole genome shotgun (WGS) entry which is preliminary data.</text>
</comment>
<evidence type="ECO:0000256" key="6">
    <source>
        <dbReference type="ARBA" id="ARBA00022842"/>
    </source>
</evidence>
<gene>
    <name evidence="8" type="primary">kdsC</name>
    <name evidence="8" type="ORF">Poly41_32980</name>
</gene>
<evidence type="ECO:0000313" key="9">
    <source>
        <dbReference type="Proteomes" id="UP000319143"/>
    </source>
</evidence>
<evidence type="ECO:0000313" key="8">
    <source>
        <dbReference type="EMBL" id="TWU37171.1"/>
    </source>
</evidence>
<dbReference type="AlphaFoldDB" id="A0A5C6DND3"/>
<evidence type="ECO:0000256" key="1">
    <source>
        <dbReference type="ARBA" id="ARBA00001946"/>
    </source>
</evidence>
<evidence type="ECO:0000256" key="7">
    <source>
        <dbReference type="PIRSR" id="PIRSR006118-2"/>
    </source>
</evidence>
<reference evidence="8 9" key="1">
    <citation type="submission" date="2019-02" db="EMBL/GenBank/DDBJ databases">
        <title>Deep-cultivation of Planctomycetes and their phenomic and genomic characterization uncovers novel biology.</title>
        <authorList>
            <person name="Wiegand S."/>
            <person name="Jogler M."/>
            <person name="Boedeker C."/>
            <person name="Pinto D."/>
            <person name="Vollmers J."/>
            <person name="Rivas-Marin E."/>
            <person name="Kohn T."/>
            <person name="Peeters S.H."/>
            <person name="Heuer A."/>
            <person name="Rast P."/>
            <person name="Oberbeckmann S."/>
            <person name="Bunk B."/>
            <person name="Jeske O."/>
            <person name="Meyerdierks A."/>
            <person name="Storesund J.E."/>
            <person name="Kallscheuer N."/>
            <person name="Luecker S."/>
            <person name="Lage O.M."/>
            <person name="Pohl T."/>
            <person name="Merkel B.J."/>
            <person name="Hornburger P."/>
            <person name="Mueller R.-W."/>
            <person name="Bruemmer F."/>
            <person name="Labrenz M."/>
            <person name="Spormann A.M."/>
            <person name="Op Den Camp H."/>
            <person name="Overmann J."/>
            <person name="Amann R."/>
            <person name="Jetten M.S.M."/>
            <person name="Mascher T."/>
            <person name="Medema M.H."/>
            <person name="Devos D.P."/>
            <person name="Kaster A.-K."/>
            <person name="Ovreas L."/>
            <person name="Rohde M."/>
            <person name="Galperin M.Y."/>
            <person name="Jogler C."/>
        </authorList>
    </citation>
    <scope>NUCLEOTIDE SEQUENCE [LARGE SCALE GENOMIC DNA]</scope>
    <source>
        <strain evidence="8 9">Poly41</strain>
    </source>
</reference>
<dbReference type="PANTHER" id="PTHR21485">
    <property type="entry name" value="HAD SUPERFAMILY MEMBERS CMAS AND KDSC"/>
    <property type="match status" value="1"/>
</dbReference>
<comment type="cofactor">
    <cofactor evidence="1 7">
        <name>Mg(2+)</name>
        <dbReference type="ChEBI" id="CHEBI:18420"/>
    </cofactor>
</comment>
<dbReference type="RefSeq" id="WP_146527438.1">
    <property type="nucleotide sequence ID" value="NZ_SJPV01000005.1"/>
</dbReference>
<dbReference type="GO" id="GO:0008781">
    <property type="term" value="F:N-acylneuraminate cytidylyltransferase activity"/>
    <property type="evidence" value="ECO:0007669"/>
    <property type="project" value="TreeGrafter"/>
</dbReference>
<keyword evidence="5 8" id="KW-0378">Hydrolase</keyword>
<dbReference type="Gene3D" id="3.40.50.1000">
    <property type="entry name" value="HAD superfamily/HAD-like"/>
    <property type="match status" value="1"/>
</dbReference>
<keyword evidence="6 7" id="KW-0460">Magnesium</keyword>
<keyword evidence="4 7" id="KW-0479">Metal-binding</keyword>
<dbReference type="InterPro" id="IPR050793">
    <property type="entry name" value="CMP-NeuNAc_synthase"/>
</dbReference>
<dbReference type="Proteomes" id="UP000319143">
    <property type="component" value="Unassembled WGS sequence"/>
</dbReference>
<sequence length="179" mass="19253">MPERLTSDAEAAAPITCILSDVDGVLTDGRIIYSDTGMEIKQFHARDGLGIKLWMTSGFTFGILTARTGNAVVQRAADLGITHVMQGFEDKWPAAQEMLGAIGCSADQVCYVGDDLPDIPVMRQVGLAVAPADAASDARDAAHWVLRSGGGRGAVREAIERLLRAKNRWHEHLKTEHGS</sequence>
<dbReference type="PANTHER" id="PTHR21485:SF3">
    <property type="entry name" value="N-ACYLNEURAMINATE CYTIDYLYLTRANSFERASE"/>
    <property type="match status" value="1"/>
</dbReference>
<dbReference type="SFLD" id="SFLDG01136">
    <property type="entry name" value="C1.6:_Phosphoserine_Phosphatas"/>
    <property type="match status" value="1"/>
</dbReference>
<comment type="similarity">
    <text evidence="2">Belongs to the KdsC family.</text>
</comment>
<feature type="binding site" evidence="7">
    <location>
        <position position="23"/>
    </location>
    <ligand>
        <name>substrate</name>
    </ligand>
</feature>
<dbReference type="InterPro" id="IPR023214">
    <property type="entry name" value="HAD_sf"/>
</dbReference>
<proteinExistence type="inferred from homology"/>
<dbReference type="InterPro" id="IPR036412">
    <property type="entry name" value="HAD-like_sf"/>
</dbReference>
<dbReference type="EC" id="3.1.3.45" evidence="8"/>
<dbReference type="FunFam" id="3.40.50.1000:FF:000029">
    <property type="entry name" value="3-deoxy-D-manno-octulosonate 8-phosphate phosphatase KdsC"/>
    <property type="match status" value="1"/>
</dbReference>
<evidence type="ECO:0000256" key="2">
    <source>
        <dbReference type="ARBA" id="ARBA00005893"/>
    </source>
</evidence>
<name>A0A5C6DND3_9BACT</name>
<dbReference type="InterPro" id="IPR010023">
    <property type="entry name" value="KdsC_fam"/>
</dbReference>
<organism evidence="8 9">
    <name type="scientific">Novipirellula artificiosorum</name>
    <dbReference type="NCBI Taxonomy" id="2528016"/>
    <lineage>
        <taxon>Bacteria</taxon>
        <taxon>Pseudomonadati</taxon>
        <taxon>Planctomycetota</taxon>
        <taxon>Planctomycetia</taxon>
        <taxon>Pirellulales</taxon>
        <taxon>Pirellulaceae</taxon>
        <taxon>Novipirellula</taxon>
    </lineage>
</organism>
<dbReference type="NCBIfam" id="TIGR01670">
    <property type="entry name" value="KdsC-phosphatas"/>
    <property type="match status" value="1"/>
</dbReference>
<protein>
    <submittedName>
        <fullName evidence="8">3-deoxy-D-manno-octulosonate 8-phosphate phosphatase KdsC</fullName>
        <ecNumber evidence="8">3.1.3.45</ecNumber>
    </submittedName>
</protein>
<feature type="binding site" evidence="7">
    <location>
        <position position="114"/>
    </location>
    <ligand>
        <name>Mg(2+)</name>
        <dbReference type="ChEBI" id="CHEBI:18420"/>
    </ligand>
</feature>
<keyword evidence="9" id="KW-1185">Reference proteome</keyword>
<dbReference type="GO" id="GO:0046872">
    <property type="term" value="F:metal ion binding"/>
    <property type="evidence" value="ECO:0007669"/>
    <property type="project" value="UniProtKB-KW"/>
</dbReference>
<feature type="binding site" evidence="7">
    <location>
        <position position="21"/>
    </location>
    <ligand>
        <name>Mg(2+)</name>
        <dbReference type="ChEBI" id="CHEBI:18420"/>
    </ligand>
</feature>
<dbReference type="EMBL" id="SJPV01000005">
    <property type="protein sequence ID" value="TWU37171.1"/>
    <property type="molecule type" value="Genomic_DNA"/>
</dbReference>
<dbReference type="OrthoDB" id="9805604at2"/>
<evidence type="ECO:0000256" key="4">
    <source>
        <dbReference type="ARBA" id="ARBA00022723"/>
    </source>
</evidence>
<accession>A0A5C6DND3</accession>
<dbReference type="SFLD" id="SFLDG01138">
    <property type="entry name" value="C1.6.2:_Deoxy-d-mannose-octulo"/>
    <property type="match status" value="1"/>
</dbReference>
<evidence type="ECO:0000256" key="3">
    <source>
        <dbReference type="ARBA" id="ARBA00011881"/>
    </source>
</evidence>
<dbReference type="SFLD" id="SFLDS00003">
    <property type="entry name" value="Haloacid_Dehalogenase"/>
    <property type="match status" value="1"/>
</dbReference>
<dbReference type="GO" id="GO:0019143">
    <property type="term" value="F:3-deoxy-manno-octulosonate-8-phosphatase activity"/>
    <property type="evidence" value="ECO:0007669"/>
    <property type="project" value="UniProtKB-EC"/>
</dbReference>